<sequence>MANAYRASFHPVTVEEPEPPPAVHKKGFKHLKSFTNIYEVGKDDASEIDVHDISNEKKEHPTGFKLFLIILSGALPYIVTVLDDTVVATIIPVLVSDFHKPADIGWYASAYFLPLTVMMPIFGKAYALWKIKWLFACALTVLLLGSIVCATAQSSAAFIAGRAVAGTGAAGIITGAMRIVGLAVPREKRTAMEGLGAVIMGLATMSGPIMGGGIADTIGWEWSFWINAPIAGFSLIVLFTIFPRENPRGPNFALPVSEKIKRLDPVGACLLVP</sequence>
<protein>
    <submittedName>
        <fullName evidence="1">Uncharacterized protein</fullName>
    </submittedName>
</protein>
<evidence type="ECO:0000313" key="2">
    <source>
        <dbReference type="Proteomes" id="UP001186974"/>
    </source>
</evidence>
<evidence type="ECO:0000313" key="1">
    <source>
        <dbReference type="EMBL" id="KAK3065798.1"/>
    </source>
</evidence>
<organism evidence="1 2">
    <name type="scientific">Coniosporium uncinatum</name>
    <dbReference type="NCBI Taxonomy" id="93489"/>
    <lineage>
        <taxon>Eukaryota</taxon>
        <taxon>Fungi</taxon>
        <taxon>Dikarya</taxon>
        <taxon>Ascomycota</taxon>
        <taxon>Pezizomycotina</taxon>
        <taxon>Dothideomycetes</taxon>
        <taxon>Dothideomycetes incertae sedis</taxon>
        <taxon>Coniosporium</taxon>
    </lineage>
</organism>
<dbReference type="EMBL" id="JAWDJW010006201">
    <property type="protein sequence ID" value="KAK3065798.1"/>
    <property type="molecule type" value="Genomic_DNA"/>
</dbReference>
<reference evidence="1" key="1">
    <citation type="submission" date="2024-09" db="EMBL/GenBank/DDBJ databases">
        <title>Black Yeasts Isolated from many extreme environments.</title>
        <authorList>
            <person name="Coleine C."/>
            <person name="Stajich J.E."/>
            <person name="Selbmann L."/>
        </authorList>
    </citation>
    <scope>NUCLEOTIDE SEQUENCE</scope>
    <source>
        <strain evidence="1">CCFEE 5737</strain>
    </source>
</reference>
<dbReference type="Proteomes" id="UP001186974">
    <property type="component" value="Unassembled WGS sequence"/>
</dbReference>
<proteinExistence type="predicted"/>
<feature type="non-terminal residue" evidence="1">
    <location>
        <position position="273"/>
    </location>
</feature>
<name>A0ACC3DDN2_9PEZI</name>
<accession>A0ACC3DDN2</accession>
<keyword evidence="2" id="KW-1185">Reference proteome</keyword>
<comment type="caution">
    <text evidence="1">The sequence shown here is derived from an EMBL/GenBank/DDBJ whole genome shotgun (WGS) entry which is preliminary data.</text>
</comment>
<gene>
    <name evidence="1" type="ORF">LTS18_002381</name>
</gene>